<name>A0A9W8WGA5_9HYPO</name>
<evidence type="ECO:0000313" key="4">
    <source>
        <dbReference type="Proteomes" id="UP001140502"/>
    </source>
</evidence>
<feature type="signal peptide" evidence="2">
    <location>
        <begin position="1"/>
        <end position="17"/>
    </location>
</feature>
<feature type="transmembrane region" description="Helical" evidence="1">
    <location>
        <begin position="207"/>
        <end position="229"/>
    </location>
</feature>
<dbReference type="Proteomes" id="UP001140502">
    <property type="component" value="Unassembled WGS sequence"/>
</dbReference>
<protein>
    <submittedName>
        <fullName evidence="3">Uncharacterized protein</fullName>
    </submittedName>
</protein>
<accession>A0A9W8WGA5</accession>
<organism evidence="3 4">
    <name type="scientific">Fusarium piperis</name>
    <dbReference type="NCBI Taxonomy" id="1435070"/>
    <lineage>
        <taxon>Eukaryota</taxon>
        <taxon>Fungi</taxon>
        <taxon>Dikarya</taxon>
        <taxon>Ascomycota</taxon>
        <taxon>Pezizomycotina</taxon>
        <taxon>Sordariomycetes</taxon>
        <taxon>Hypocreomycetidae</taxon>
        <taxon>Hypocreales</taxon>
        <taxon>Nectriaceae</taxon>
        <taxon>Fusarium</taxon>
        <taxon>Fusarium solani species complex</taxon>
    </lineage>
</organism>
<sequence length="231" mass="23658">MKVTFFSVFALALSAIASPVPQVNKAVGSVGQVKDVVKSATDIFTKKVGARQVADEATASKRAITDPQVLITTLKTAVHKVNGQTTGIYAIVEKVKTGAITKEAAANQVVPLFKAVHVELTVVVTKLTGAVGINVAGVDVDTVLHLVVALVSGVLTTVKTVVDVIGLQPQLIAILQSVIQIVANVLTLVIGLVSAIVPGLIAALTPILSGVNALLAPILTPVTIFLAGISI</sequence>
<keyword evidence="1" id="KW-0812">Transmembrane</keyword>
<reference evidence="3" key="1">
    <citation type="submission" date="2022-10" db="EMBL/GenBank/DDBJ databases">
        <title>Tapping the CABI collections for fungal endophytes: first genome assemblies for Collariella, Neodidymelliopsis, Ascochyta clinopodiicola, Didymella pomorum, Didymosphaeria variabile, Neocosmospora piperis and Neocucurbitaria cava.</title>
        <authorList>
            <person name="Hill R."/>
        </authorList>
    </citation>
    <scope>NUCLEOTIDE SEQUENCE</scope>
    <source>
        <strain evidence="3">IMI 366586</strain>
    </source>
</reference>
<dbReference type="AlphaFoldDB" id="A0A9W8WGA5"/>
<evidence type="ECO:0000256" key="1">
    <source>
        <dbReference type="SAM" id="Phobius"/>
    </source>
</evidence>
<dbReference type="EMBL" id="JAPEUR010000067">
    <property type="protein sequence ID" value="KAJ4323730.1"/>
    <property type="molecule type" value="Genomic_DNA"/>
</dbReference>
<evidence type="ECO:0000313" key="3">
    <source>
        <dbReference type="EMBL" id="KAJ4323730.1"/>
    </source>
</evidence>
<dbReference type="OrthoDB" id="4774241at2759"/>
<proteinExistence type="predicted"/>
<gene>
    <name evidence="3" type="ORF">N0V84_004205</name>
</gene>
<keyword evidence="4" id="KW-1185">Reference proteome</keyword>
<keyword evidence="1" id="KW-1133">Transmembrane helix</keyword>
<keyword evidence="2" id="KW-0732">Signal</keyword>
<keyword evidence="1" id="KW-0472">Membrane</keyword>
<feature type="chain" id="PRO_5040990129" evidence="2">
    <location>
        <begin position="18"/>
        <end position="231"/>
    </location>
</feature>
<evidence type="ECO:0000256" key="2">
    <source>
        <dbReference type="SAM" id="SignalP"/>
    </source>
</evidence>
<feature type="transmembrane region" description="Helical" evidence="1">
    <location>
        <begin position="178"/>
        <end position="201"/>
    </location>
</feature>
<comment type="caution">
    <text evidence="3">The sequence shown here is derived from an EMBL/GenBank/DDBJ whole genome shotgun (WGS) entry which is preliminary data.</text>
</comment>